<gene>
    <name evidence="5" type="ORF">GIB67_040892</name>
</gene>
<evidence type="ECO:0000256" key="2">
    <source>
        <dbReference type="SAM" id="MobiDB-lite"/>
    </source>
</evidence>
<dbReference type="EMBL" id="JACGCM010002554">
    <property type="protein sequence ID" value="KAF6138760.1"/>
    <property type="molecule type" value="Genomic_DNA"/>
</dbReference>
<keyword evidence="3" id="KW-0732">Signal</keyword>
<dbReference type="AlphaFoldDB" id="A0A7J7L880"/>
<protein>
    <recommendedName>
        <fullName evidence="4">DUF8040 domain-containing protein</fullName>
    </recommendedName>
</protein>
<keyword evidence="1" id="KW-0175">Coiled coil</keyword>
<reference evidence="5 6" key="1">
    <citation type="journal article" date="2020" name="IScience">
        <title>Genome Sequencing of the Endangered Kingdonia uniflora (Circaeasteraceae, Ranunculales) Reveals Potential Mechanisms of Evolutionary Specialization.</title>
        <authorList>
            <person name="Sun Y."/>
            <person name="Deng T."/>
            <person name="Zhang A."/>
            <person name="Moore M.J."/>
            <person name="Landis J.B."/>
            <person name="Lin N."/>
            <person name="Zhang H."/>
            <person name="Zhang X."/>
            <person name="Huang J."/>
            <person name="Zhang X."/>
            <person name="Sun H."/>
            <person name="Wang H."/>
        </authorList>
    </citation>
    <scope>NUCLEOTIDE SEQUENCE [LARGE SCALE GENOMIC DNA]</scope>
    <source>
        <strain evidence="5">TB1705</strain>
        <tissue evidence="5">Leaf</tissue>
    </source>
</reference>
<organism evidence="5 6">
    <name type="scientific">Kingdonia uniflora</name>
    <dbReference type="NCBI Taxonomy" id="39325"/>
    <lineage>
        <taxon>Eukaryota</taxon>
        <taxon>Viridiplantae</taxon>
        <taxon>Streptophyta</taxon>
        <taxon>Embryophyta</taxon>
        <taxon>Tracheophyta</taxon>
        <taxon>Spermatophyta</taxon>
        <taxon>Magnoliopsida</taxon>
        <taxon>Ranunculales</taxon>
        <taxon>Circaeasteraceae</taxon>
        <taxon>Kingdonia</taxon>
    </lineage>
</organism>
<evidence type="ECO:0000259" key="4">
    <source>
        <dbReference type="Pfam" id="PF26138"/>
    </source>
</evidence>
<dbReference type="InterPro" id="IPR045249">
    <property type="entry name" value="HARBI1-like"/>
</dbReference>
<feature type="domain" description="DUF8040" evidence="4">
    <location>
        <begin position="33"/>
        <end position="126"/>
    </location>
</feature>
<feature type="region of interest" description="Disordered" evidence="2">
    <location>
        <begin position="352"/>
        <end position="377"/>
    </location>
</feature>
<feature type="signal peptide" evidence="3">
    <location>
        <begin position="1"/>
        <end position="23"/>
    </location>
</feature>
<dbReference type="InterPro" id="IPR058353">
    <property type="entry name" value="DUF8040"/>
</dbReference>
<evidence type="ECO:0000313" key="6">
    <source>
        <dbReference type="Proteomes" id="UP000541444"/>
    </source>
</evidence>
<feature type="coiled-coil region" evidence="1">
    <location>
        <begin position="316"/>
        <end position="343"/>
    </location>
</feature>
<proteinExistence type="predicted"/>
<evidence type="ECO:0000256" key="3">
    <source>
        <dbReference type="SAM" id="SignalP"/>
    </source>
</evidence>
<feature type="compositionally biased region" description="Polar residues" evidence="2">
    <location>
        <begin position="360"/>
        <end position="370"/>
    </location>
</feature>
<evidence type="ECO:0000256" key="1">
    <source>
        <dbReference type="SAM" id="Coils"/>
    </source>
</evidence>
<dbReference type="Proteomes" id="UP000541444">
    <property type="component" value="Unassembled WGS sequence"/>
</dbReference>
<dbReference type="Pfam" id="PF26138">
    <property type="entry name" value="DUF8040"/>
    <property type="match status" value="1"/>
</dbReference>
<feature type="region of interest" description="Disordered" evidence="2">
    <location>
        <begin position="394"/>
        <end position="422"/>
    </location>
</feature>
<sequence>MDRRVWTTIQLIALMLGFQRVTRKRKRDKLCVSILTGRGRISEILNGPNKIAYDTLRMNKGMFVSLCGHFRVNKWVKDSQHIDVEQKMAIFLETIAHVVGNCIMKQKYQHLGETISKCFHKVLRGMLHFSKETIVPPYFKEPREIRTYKQLREGPFKGVIGVIDVTLVSTQVSKEDLIPFRARGKGEYIQNLLGVCDFDFIYVQAGWEGTTHDSNVLDQTVRDPANKFSLPPTQGWALFISANTLVVVVIEEAVMAVEEEDEKALRERDKRSGNLIELSEGDKRLRRAKDSGSCWWLYSSVVRGKFDSTTDSHSDTEDVKSTLDRMESLLDEVTEEETELELVLEGLGLSRKKKVDSRSNKTPRTGSSAQPHPVKPSKVALKYLKKRMLKALSASGTTGSSEVAKDMRRRVKPSGESGEKVVKGRSTTVDYLKESKKGQSWRFFTEKKIQARWTDALKEVRQLKTFHALVIGQLQVETKANHDEMVEERDRLGHYLMLKGYSEQEVDAIKADTYVEEEDEEEAEAVEIVDGLDGVSRQTVLNNQGDDVELPKGGSEKAVREMSLRINDLESGLARERETSKALLSTQAELCNHLNERVARLKAELAQAIACAKKAEIKERSGGSRTERHVQKGNTNLRECQHKLDVTLIREKVLEREIKAKESLMKRKEELLKDIPAREELNA</sequence>
<accession>A0A7J7L880</accession>
<dbReference type="PANTHER" id="PTHR22930">
    <property type="match status" value="1"/>
</dbReference>
<keyword evidence="6" id="KW-1185">Reference proteome</keyword>
<feature type="chain" id="PRO_5029480743" description="DUF8040 domain-containing protein" evidence="3">
    <location>
        <begin position="24"/>
        <end position="683"/>
    </location>
</feature>
<feature type="coiled-coil region" evidence="1">
    <location>
        <begin position="584"/>
        <end position="618"/>
    </location>
</feature>
<dbReference type="PANTHER" id="PTHR22930:SF265">
    <property type="entry name" value="MYB_SANT-LIKE DOMAIN, HARBINGER TRANSPOSASE-DERIVED NUCLEASE DOMAIN-CONTAINING PROTEIN"/>
    <property type="match status" value="1"/>
</dbReference>
<evidence type="ECO:0000313" key="5">
    <source>
        <dbReference type="EMBL" id="KAF6138760.1"/>
    </source>
</evidence>
<dbReference type="OrthoDB" id="1681765at2759"/>
<comment type="caution">
    <text evidence="5">The sequence shown here is derived from an EMBL/GenBank/DDBJ whole genome shotgun (WGS) entry which is preliminary data.</text>
</comment>
<name>A0A7J7L880_9MAGN</name>